<keyword evidence="1 3" id="KW-0456">Lyase</keyword>
<dbReference type="InterPro" id="IPR022761">
    <property type="entry name" value="Fumarate_lyase_N"/>
</dbReference>
<dbReference type="EMBL" id="VBAJ01000125">
    <property type="protein sequence ID" value="TMJ08104.1"/>
    <property type="molecule type" value="Genomic_DNA"/>
</dbReference>
<evidence type="ECO:0000259" key="2">
    <source>
        <dbReference type="Pfam" id="PF00206"/>
    </source>
</evidence>
<protein>
    <submittedName>
        <fullName evidence="3">Argininosuccinate lyase</fullName>
        <ecNumber evidence="3">4.3.2.1</ecNumber>
    </submittedName>
</protein>
<dbReference type="PANTHER" id="PTHR43814">
    <property type="entry name" value="ARGININOSUCCINATE LYASE"/>
    <property type="match status" value="1"/>
</dbReference>
<organism evidence="3 4">
    <name type="scientific">Candidatus Segetimicrobium genomatis</name>
    <dbReference type="NCBI Taxonomy" id="2569760"/>
    <lineage>
        <taxon>Bacteria</taxon>
        <taxon>Bacillati</taxon>
        <taxon>Candidatus Sysuimicrobiota</taxon>
        <taxon>Candidatus Sysuimicrobiia</taxon>
        <taxon>Candidatus Sysuimicrobiales</taxon>
        <taxon>Candidatus Segetimicrobiaceae</taxon>
        <taxon>Candidatus Segetimicrobium</taxon>
    </lineage>
</organism>
<dbReference type="Gene3D" id="1.20.200.10">
    <property type="entry name" value="Fumarase/aspartase (Central domain)"/>
    <property type="match status" value="1"/>
</dbReference>
<dbReference type="InterPro" id="IPR008948">
    <property type="entry name" value="L-Aspartase-like"/>
</dbReference>
<dbReference type="Proteomes" id="UP000318661">
    <property type="component" value="Unassembled WGS sequence"/>
</dbReference>
<dbReference type="GO" id="GO:0004056">
    <property type="term" value="F:argininosuccinate lyase activity"/>
    <property type="evidence" value="ECO:0007669"/>
    <property type="project" value="UniProtKB-EC"/>
</dbReference>
<reference evidence="3 4" key="1">
    <citation type="journal article" date="2019" name="Nat. Microbiol.">
        <title>Mediterranean grassland soil C-N compound turnover is dependent on rainfall and depth, and is mediated by genomically divergent microorganisms.</title>
        <authorList>
            <person name="Diamond S."/>
            <person name="Andeer P.F."/>
            <person name="Li Z."/>
            <person name="Crits-Christoph A."/>
            <person name="Burstein D."/>
            <person name="Anantharaman K."/>
            <person name="Lane K.R."/>
            <person name="Thomas B.C."/>
            <person name="Pan C."/>
            <person name="Northen T.R."/>
            <person name="Banfield J.F."/>
        </authorList>
    </citation>
    <scope>NUCLEOTIDE SEQUENCE [LARGE SCALE GENOMIC DNA]</scope>
    <source>
        <strain evidence="3">NP_2</strain>
    </source>
</reference>
<dbReference type="GO" id="GO:0005829">
    <property type="term" value="C:cytosol"/>
    <property type="evidence" value="ECO:0007669"/>
    <property type="project" value="TreeGrafter"/>
</dbReference>
<gene>
    <name evidence="3" type="ORF">E6G99_05080</name>
</gene>
<name>A0A537LJ95_9BACT</name>
<dbReference type="Pfam" id="PF00206">
    <property type="entry name" value="Lyase_1"/>
    <property type="match status" value="1"/>
</dbReference>
<evidence type="ECO:0000256" key="1">
    <source>
        <dbReference type="ARBA" id="ARBA00023239"/>
    </source>
</evidence>
<dbReference type="InterPro" id="IPR024083">
    <property type="entry name" value="Fumarase/histidase_N"/>
</dbReference>
<feature type="domain" description="Fumarate lyase N-terminal" evidence="2">
    <location>
        <begin position="13"/>
        <end position="149"/>
    </location>
</feature>
<feature type="non-terminal residue" evidence="3">
    <location>
        <position position="153"/>
    </location>
</feature>
<evidence type="ECO:0000313" key="3">
    <source>
        <dbReference type="EMBL" id="TMJ08104.1"/>
    </source>
</evidence>
<comment type="caution">
    <text evidence="3">The sequence shown here is derived from an EMBL/GenBank/DDBJ whole genome shotgun (WGS) entry which is preliminary data.</text>
</comment>
<dbReference type="GO" id="GO:0042450">
    <property type="term" value="P:L-arginine biosynthetic process via ornithine"/>
    <property type="evidence" value="ECO:0007669"/>
    <property type="project" value="InterPro"/>
</dbReference>
<sequence length="153" mass="16727">MPGADTPHRMWGGRFRQAPDAGLLEFISSFATDHRLLRWDIVASIAHVQMLGAAGIIPASDAAVIADGLRGILADTRAGRVRVEGPYEDVHSFIEAILYQRIGPVAGRMHTARSRNDQVATAFRLYVKEAIIRLVTHTVDLMDETVRRAAGAV</sequence>
<dbReference type="InterPro" id="IPR009049">
    <property type="entry name" value="Argininosuccinate_lyase"/>
</dbReference>
<dbReference type="PANTHER" id="PTHR43814:SF1">
    <property type="entry name" value="ARGININOSUCCINATE LYASE"/>
    <property type="match status" value="1"/>
</dbReference>
<dbReference type="EC" id="4.3.2.1" evidence="3"/>
<proteinExistence type="predicted"/>
<accession>A0A537LJ95</accession>
<dbReference type="SUPFAM" id="SSF48557">
    <property type="entry name" value="L-aspartase-like"/>
    <property type="match status" value="1"/>
</dbReference>
<evidence type="ECO:0000313" key="4">
    <source>
        <dbReference type="Proteomes" id="UP000318661"/>
    </source>
</evidence>
<dbReference type="Gene3D" id="1.10.275.10">
    <property type="entry name" value="Fumarase/aspartase (N-terminal domain)"/>
    <property type="match status" value="1"/>
</dbReference>
<dbReference type="AlphaFoldDB" id="A0A537LJ95"/>